<dbReference type="Proteomes" id="UP000198767">
    <property type="component" value="Unassembled WGS sequence"/>
</dbReference>
<reference evidence="2 3" key="1">
    <citation type="submission" date="2016-10" db="EMBL/GenBank/DDBJ databases">
        <authorList>
            <person name="de Groot N.N."/>
        </authorList>
    </citation>
    <scope>NUCLEOTIDE SEQUENCE [LARGE SCALE GENOMIC DNA]</scope>
    <source>
        <strain evidence="2 3">U95</strain>
    </source>
</reference>
<evidence type="ECO:0000313" key="2">
    <source>
        <dbReference type="EMBL" id="SCZ65696.1"/>
    </source>
</evidence>
<dbReference type="AlphaFoldDB" id="A0A1G5QVK3"/>
<keyword evidence="3" id="KW-1185">Reference proteome</keyword>
<dbReference type="EMBL" id="FMWG01000006">
    <property type="protein sequence ID" value="SCZ65696.1"/>
    <property type="molecule type" value="Genomic_DNA"/>
</dbReference>
<gene>
    <name evidence="2" type="ORF">SAMN04488118_10680</name>
</gene>
<accession>A0A1G5QVK3</accession>
<protein>
    <submittedName>
        <fullName evidence="2">Uncharacterized protein</fullName>
    </submittedName>
</protein>
<name>A0A1G5QVK3_9RHOB</name>
<proteinExistence type="predicted"/>
<dbReference type="STRING" id="1156985.SAMN04488118_10680"/>
<organism evidence="2 3">
    <name type="scientific">Epibacterium ulvae</name>
    <dbReference type="NCBI Taxonomy" id="1156985"/>
    <lineage>
        <taxon>Bacteria</taxon>
        <taxon>Pseudomonadati</taxon>
        <taxon>Pseudomonadota</taxon>
        <taxon>Alphaproteobacteria</taxon>
        <taxon>Rhodobacterales</taxon>
        <taxon>Roseobacteraceae</taxon>
        <taxon>Epibacterium</taxon>
    </lineage>
</organism>
<sequence>MWPLDEPFKLMKIKSGSLCLRMVPELPNTKSDLMKSVEMYGTELRTTIEDLNAEPEFSAARGEARHSSTKRTS</sequence>
<feature type="region of interest" description="Disordered" evidence="1">
    <location>
        <begin position="53"/>
        <end position="73"/>
    </location>
</feature>
<evidence type="ECO:0000313" key="3">
    <source>
        <dbReference type="Proteomes" id="UP000198767"/>
    </source>
</evidence>
<evidence type="ECO:0000256" key="1">
    <source>
        <dbReference type="SAM" id="MobiDB-lite"/>
    </source>
</evidence>